<evidence type="ECO:0000313" key="4">
    <source>
        <dbReference type="Proteomes" id="UP000594261"/>
    </source>
</evidence>
<dbReference type="PANTHER" id="PTHR47289:SF2">
    <property type="entry name" value="TRANSCRIPTION FACTOR, PUTATIVE (DUF1664)-RELATED"/>
    <property type="match status" value="1"/>
</dbReference>
<protein>
    <submittedName>
        <fullName evidence="3">Uncharacterized protein</fullName>
    </submittedName>
</protein>
<dbReference type="EnsemblPlants" id="QL03p029156:mrna">
    <property type="protein sequence ID" value="QL03p029156:mrna"/>
    <property type="gene ID" value="QL03p029156"/>
</dbReference>
<keyword evidence="4" id="KW-1185">Reference proteome</keyword>
<accession>A0A7N2L7K4</accession>
<reference evidence="3" key="2">
    <citation type="submission" date="2021-01" db="UniProtKB">
        <authorList>
            <consortium name="EnsemblPlants"/>
        </authorList>
    </citation>
    <scope>IDENTIFICATION</scope>
</reference>
<evidence type="ECO:0000256" key="2">
    <source>
        <dbReference type="SAM" id="SignalP"/>
    </source>
</evidence>
<name>A0A7N2L7K4_QUELO</name>
<dbReference type="EMBL" id="LRBV02000003">
    <property type="status" value="NOT_ANNOTATED_CDS"/>
    <property type="molecule type" value="Genomic_DNA"/>
</dbReference>
<evidence type="ECO:0000313" key="3">
    <source>
        <dbReference type="EnsemblPlants" id="QL03p029156:mrna"/>
    </source>
</evidence>
<evidence type="ECO:0000256" key="1">
    <source>
        <dbReference type="SAM" id="MobiDB-lite"/>
    </source>
</evidence>
<keyword evidence="2" id="KW-0732">Signal</keyword>
<sequence>MALPIGKVVVLLGAGIVGSVLAKEGRMSTVSDFVSGAFKSLGKQGERLKAMINVLSNAMRTVSGKRKEEEKKKDEKERRKEP</sequence>
<proteinExistence type="predicted"/>
<feature type="chain" id="PRO_5029806028" evidence="2">
    <location>
        <begin position="23"/>
        <end position="82"/>
    </location>
</feature>
<dbReference type="AlphaFoldDB" id="A0A7N2L7K4"/>
<dbReference type="Gramene" id="QL03p029156:mrna">
    <property type="protein sequence ID" value="QL03p029156:mrna"/>
    <property type="gene ID" value="QL03p029156"/>
</dbReference>
<feature type="region of interest" description="Disordered" evidence="1">
    <location>
        <begin position="61"/>
        <end position="82"/>
    </location>
</feature>
<feature type="compositionally biased region" description="Basic and acidic residues" evidence="1">
    <location>
        <begin position="65"/>
        <end position="82"/>
    </location>
</feature>
<dbReference type="InParanoid" id="A0A7N2L7K4"/>
<dbReference type="PANTHER" id="PTHR47289">
    <property type="entry name" value="TRANSCRIPTION FACTOR, PUTATIVE (DUF1664)-RELATED"/>
    <property type="match status" value="1"/>
</dbReference>
<organism evidence="3 4">
    <name type="scientific">Quercus lobata</name>
    <name type="common">Valley oak</name>
    <dbReference type="NCBI Taxonomy" id="97700"/>
    <lineage>
        <taxon>Eukaryota</taxon>
        <taxon>Viridiplantae</taxon>
        <taxon>Streptophyta</taxon>
        <taxon>Embryophyta</taxon>
        <taxon>Tracheophyta</taxon>
        <taxon>Spermatophyta</taxon>
        <taxon>Magnoliopsida</taxon>
        <taxon>eudicotyledons</taxon>
        <taxon>Gunneridae</taxon>
        <taxon>Pentapetalae</taxon>
        <taxon>rosids</taxon>
        <taxon>fabids</taxon>
        <taxon>Fagales</taxon>
        <taxon>Fagaceae</taxon>
        <taxon>Quercus</taxon>
    </lineage>
</organism>
<feature type="signal peptide" evidence="2">
    <location>
        <begin position="1"/>
        <end position="22"/>
    </location>
</feature>
<reference evidence="3 4" key="1">
    <citation type="journal article" date="2016" name="G3 (Bethesda)">
        <title>First Draft Assembly and Annotation of the Genome of a California Endemic Oak Quercus lobata Nee (Fagaceae).</title>
        <authorList>
            <person name="Sork V.L."/>
            <person name="Fitz-Gibbon S.T."/>
            <person name="Puiu D."/>
            <person name="Crepeau M."/>
            <person name="Gugger P.F."/>
            <person name="Sherman R."/>
            <person name="Stevens K."/>
            <person name="Langley C.H."/>
            <person name="Pellegrini M."/>
            <person name="Salzberg S.L."/>
        </authorList>
    </citation>
    <scope>NUCLEOTIDE SEQUENCE [LARGE SCALE GENOMIC DNA]</scope>
    <source>
        <strain evidence="3 4">cv. SW786</strain>
    </source>
</reference>
<dbReference type="Proteomes" id="UP000594261">
    <property type="component" value="Chromosome 3"/>
</dbReference>